<dbReference type="KEGG" id="pdic:114502409"/>
<dbReference type="GeneID" id="114502409"/>
<organism evidence="3 4">
    <name type="scientific">Phyllostomus discolor</name>
    <name type="common">pale spear-nosed bat</name>
    <dbReference type="NCBI Taxonomy" id="89673"/>
    <lineage>
        <taxon>Eukaryota</taxon>
        <taxon>Metazoa</taxon>
        <taxon>Chordata</taxon>
        <taxon>Craniata</taxon>
        <taxon>Vertebrata</taxon>
        <taxon>Euteleostomi</taxon>
        <taxon>Mammalia</taxon>
        <taxon>Eutheria</taxon>
        <taxon>Laurasiatheria</taxon>
        <taxon>Chiroptera</taxon>
        <taxon>Yangochiroptera</taxon>
        <taxon>Phyllostomidae</taxon>
        <taxon>Phyllostominae</taxon>
        <taxon>Phyllostomus</taxon>
    </lineage>
</organism>
<feature type="region of interest" description="Disordered" evidence="1">
    <location>
        <begin position="121"/>
        <end position="140"/>
    </location>
</feature>
<dbReference type="InParanoid" id="A0A6J2MAH1"/>
<accession>A0A6J2MAH1</accession>
<dbReference type="InterPro" id="IPR040120">
    <property type="entry name" value="C19orf44-like"/>
</dbReference>
<dbReference type="FunCoup" id="A0A6J2MAH1">
    <property type="interactions" value="1539"/>
</dbReference>
<feature type="region of interest" description="Disordered" evidence="1">
    <location>
        <begin position="380"/>
        <end position="413"/>
    </location>
</feature>
<feature type="compositionally biased region" description="Basic and acidic residues" evidence="1">
    <location>
        <begin position="171"/>
        <end position="186"/>
    </location>
</feature>
<name>A0A6J2MAH1_9CHIR</name>
<dbReference type="Proteomes" id="UP000504628">
    <property type="component" value="Chromosome 8"/>
</dbReference>
<gene>
    <name evidence="4" type="primary">C8H19orf44</name>
</gene>
<protein>
    <submittedName>
        <fullName evidence="4">Uncharacterized protein C19orf44 homolog isoform X1</fullName>
    </submittedName>
</protein>
<feature type="compositionally biased region" description="Polar residues" evidence="1">
    <location>
        <begin position="437"/>
        <end position="456"/>
    </location>
</feature>
<dbReference type="PANTHER" id="PTHR22409">
    <property type="entry name" value="CHROMOSOME 19 OPEN READING FRAME 44"/>
    <property type="match status" value="1"/>
</dbReference>
<dbReference type="InterPro" id="IPR027884">
    <property type="entry name" value="DUF4614"/>
</dbReference>
<dbReference type="RefSeq" id="XP_028375108.1">
    <property type="nucleotide sequence ID" value="XM_028519307.2"/>
</dbReference>
<evidence type="ECO:0000256" key="1">
    <source>
        <dbReference type="SAM" id="MobiDB-lite"/>
    </source>
</evidence>
<feature type="compositionally biased region" description="Low complexity" evidence="1">
    <location>
        <begin position="315"/>
        <end position="331"/>
    </location>
</feature>
<dbReference type="PANTHER" id="PTHR22409:SF2">
    <property type="entry name" value="CHROMOSOME 19 OPEN READING FRAME 44"/>
    <property type="match status" value="1"/>
</dbReference>
<feature type="domain" description="DUF4614" evidence="2">
    <location>
        <begin position="492"/>
        <end position="667"/>
    </location>
</feature>
<dbReference type="Pfam" id="PF15391">
    <property type="entry name" value="DUF4614"/>
    <property type="match status" value="1"/>
</dbReference>
<evidence type="ECO:0000313" key="4">
    <source>
        <dbReference type="RefSeq" id="XP_028375108.1"/>
    </source>
</evidence>
<dbReference type="AlphaFoldDB" id="A0A6J2MAH1"/>
<reference evidence="4" key="1">
    <citation type="submission" date="2025-08" db="UniProtKB">
        <authorList>
            <consortium name="RefSeq"/>
        </authorList>
    </citation>
    <scope>IDENTIFICATION</scope>
    <source>
        <tissue evidence="4">Muscle</tissue>
    </source>
</reference>
<sequence length="686" mass="75617">MLEMLLCTEIRLVPLGSCITSPHWNAIFWAPPGLQRWVWVFDEYKQCCHNVPRMTSTRKFSHSMHDIFGDFNDIPLEDSKMEKIRNLKVDRNLTKRAPGHSRFLKRSQTVGEKHLFLKEDAGLASGPSSSPGRPLSTASKLRTSAALRKLAQIESKIMNRKVQMDLSDVESDPKTSDDSLPRRADKIPPGSGAELCSKATHKTSQEQACEVPVTEGSAPSGKVSRFLKKREPPVEKLSPEAHFRKERSFSIPKEKEPTRKLDSPDSDEEEMKELLGSLMESFREKGTHTNKNFTCTRDSEKEQTELFSDQIPTQPKLLSLPSEELSSPKPLGTSHPPTFHSADGTLCTARSRARSPQTAIPGDMALSVVSSLSTASAVSKAVSPRTARGRISSSRLRSEAEPGQEPLSEASDSSLNDFRINVLSLDDLTPAASENLDLQQTKGGQRQKASCKSSWTWGPPTGSEVSEHLSEPSASSAGPTPEEPTASMGSLAYSEDFEESPSLTASEPMTHSGESRDRMLASLSERSISLRTDHTPPTLVSQKKWAPDVTRVMVKEKAVQTPDPAFTYQWTTVAGMATTGPALGGAYVDPAPIASHVVSADAIEALTAYSPAVFALNDMLKQQLSLTQQFLEASRHLHGSLLQSLDQDSFHYHTLEETKEYIRHHRPARLTMQDALKELKKELKEL</sequence>
<evidence type="ECO:0000259" key="2">
    <source>
        <dbReference type="Pfam" id="PF15391"/>
    </source>
</evidence>
<feature type="region of interest" description="Disordered" evidence="1">
    <location>
        <begin position="437"/>
        <end position="518"/>
    </location>
</feature>
<dbReference type="CTD" id="105011461"/>
<feature type="region of interest" description="Disordered" evidence="1">
    <location>
        <begin position="164"/>
        <end position="359"/>
    </location>
</feature>
<dbReference type="OrthoDB" id="2151530at2759"/>
<keyword evidence="3" id="KW-1185">Reference proteome</keyword>
<evidence type="ECO:0000313" key="3">
    <source>
        <dbReference type="Proteomes" id="UP000504628"/>
    </source>
</evidence>
<feature type="compositionally biased region" description="Low complexity" evidence="1">
    <location>
        <begin position="122"/>
        <end position="136"/>
    </location>
</feature>
<proteinExistence type="predicted"/>
<feature type="compositionally biased region" description="Basic and acidic residues" evidence="1">
    <location>
        <begin position="229"/>
        <end position="263"/>
    </location>
</feature>